<organism evidence="1">
    <name type="scientific">Arundo donax</name>
    <name type="common">Giant reed</name>
    <name type="synonym">Donax arundinaceus</name>
    <dbReference type="NCBI Taxonomy" id="35708"/>
    <lineage>
        <taxon>Eukaryota</taxon>
        <taxon>Viridiplantae</taxon>
        <taxon>Streptophyta</taxon>
        <taxon>Embryophyta</taxon>
        <taxon>Tracheophyta</taxon>
        <taxon>Spermatophyta</taxon>
        <taxon>Magnoliopsida</taxon>
        <taxon>Liliopsida</taxon>
        <taxon>Poales</taxon>
        <taxon>Poaceae</taxon>
        <taxon>PACMAD clade</taxon>
        <taxon>Arundinoideae</taxon>
        <taxon>Arundineae</taxon>
        <taxon>Arundo</taxon>
    </lineage>
</organism>
<name>A0A0A9FFA8_ARUDO</name>
<reference evidence="1" key="2">
    <citation type="journal article" date="2015" name="Data Brief">
        <title>Shoot transcriptome of the giant reed, Arundo donax.</title>
        <authorList>
            <person name="Barrero R.A."/>
            <person name="Guerrero F.D."/>
            <person name="Moolhuijzen P."/>
            <person name="Goolsby J.A."/>
            <person name="Tidwell J."/>
            <person name="Bellgard S.E."/>
            <person name="Bellgard M.I."/>
        </authorList>
    </citation>
    <scope>NUCLEOTIDE SEQUENCE</scope>
    <source>
        <tissue evidence="1">Shoot tissue taken approximately 20 cm above the soil surface</tissue>
    </source>
</reference>
<sequence>MLMTAKCSCLLPCLHSRSATRGLQFCSKYTLLICAESTFLPDRSKQ</sequence>
<protein>
    <submittedName>
        <fullName evidence="1">Uncharacterized protein</fullName>
    </submittedName>
</protein>
<reference evidence="1" key="1">
    <citation type="submission" date="2014-09" db="EMBL/GenBank/DDBJ databases">
        <authorList>
            <person name="Magalhaes I.L.F."/>
            <person name="Oliveira U."/>
            <person name="Santos F.R."/>
            <person name="Vidigal T.H.D.A."/>
            <person name="Brescovit A.D."/>
            <person name="Santos A.J."/>
        </authorList>
    </citation>
    <scope>NUCLEOTIDE SEQUENCE</scope>
    <source>
        <tissue evidence="1">Shoot tissue taken approximately 20 cm above the soil surface</tissue>
    </source>
</reference>
<evidence type="ECO:0000313" key="1">
    <source>
        <dbReference type="EMBL" id="JAE11017.1"/>
    </source>
</evidence>
<dbReference type="EMBL" id="GBRH01186879">
    <property type="protein sequence ID" value="JAE11017.1"/>
    <property type="molecule type" value="Transcribed_RNA"/>
</dbReference>
<proteinExistence type="predicted"/>
<accession>A0A0A9FFA8</accession>
<dbReference type="AlphaFoldDB" id="A0A0A9FFA8"/>